<reference evidence="1 2" key="1">
    <citation type="journal article" date="2021" name="Hortic Res">
        <title>High-quality reference genome and annotation aids understanding of berry development for evergreen blueberry (Vaccinium darrowii).</title>
        <authorList>
            <person name="Yu J."/>
            <person name="Hulse-Kemp A.M."/>
            <person name="Babiker E."/>
            <person name="Staton M."/>
        </authorList>
    </citation>
    <scope>NUCLEOTIDE SEQUENCE [LARGE SCALE GENOMIC DNA]</scope>
    <source>
        <strain evidence="2">cv. NJ 8807/NJ 8810</strain>
        <tissue evidence="1">Young leaf</tissue>
    </source>
</reference>
<evidence type="ECO:0000313" key="2">
    <source>
        <dbReference type="Proteomes" id="UP000828048"/>
    </source>
</evidence>
<sequence>MEAATDPPPGRRSRKRRRETQDHTTAAAAAASSTSILDLPNQITCDIISRLPIKSIFSSKVICPRFRNLTLEPGFPQLHFSRSPLSLILFRRSKNDKPTTFGILPLDDLDSRRSAMKFETQFESSGDNRLTIVNSCNGLICLANNHYHNIVYVCDPITRQHFRLPEFQNLVINENLSFRFGYGFGYCRSNDLFKVVKFTTEPFGLSLDCCVYTLGVDDEWRTLGNTGQPIPRRHNFVFLNGALHWIGWKDSKLLLCYFNIEKEQCGNLSAVPCQIAEMPLGRFHLGIVDNCLYVRDEQIPPLPVNICVMKDYGNIVSWDVAWAIARPLPLGLDLKPVKTLEDGRVMMIVKQKVLVSYDLVTRVFQRLSYQGVGFWEESTADVPSFLPLPGAV</sequence>
<name>A0ACB7XVG3_9ERIC</name>
<dbReference type="EMBL" id="CM037151">
    <property type="protein sequence ID" value="KAH7845027.1"/>
    <property type="molecule type" value="Genomic_DNA"/>
</dbReference>
<dbReference type="Proteomes" id="UP000828048">
    <property type="component" value="Chromosome 1"/>
</dbReference>
<proteinExistence type="predicted"/>
<organism evidence="1 2">
    <name type="scientific">Vaccinium darrowii</name>
    <dbReference type="NCBI Taxonomy" id="229202"/>
    <lineage>
        <taxon>Eukaryota</taxon>
        <taxon>Viridiplantae</taxon>
        <taxon>Streptophyta</taxon>
        <taxon>Embryophyta</taxon>
        <taxon>Tracheophyta</taxon>
        <taxon>Spermatophyta</taxon>
        <taxon>Magnoliopsida</taxon>
        <taxon>eudicotyledons</taxon>
        <taxon>Gunneridae</taxon>
        <taxon>Pentapetalae</taxon>
        <taxon>asterids</taxon>
        <taxon>Ericales</taxon>
        <taxon>Ericaceae</taxon>
        <taxon>Vaccinioideae</taxon>
        <taxon>Vaccinieae</taxon>
        <taxon>Vaccinium</taxon>
    </lineage>
</organism>
<comment type="caution">
    <text evidence="1">The sequence shown here is derived from an EMBL/GenBank/DDBJ whole genome shotgun (WGS) entry which is preliminary data.</text>
</comment>
<keyword evidence="2" id="KW-1185">Reference proteome</keyword>
<accession>A0ACB7XVG3</accession>
<evidence type="ECO:0000313" key="1">
    <source>
        <dbReference type="EMBL" id="KAH7845027.1"/>
    </source>
</evidence>
<gene>
    <name evidence="1" type="ORF">Vadar_034363</name>
</gene>
<protein>
    <submittedName>
        <fullName evidence="1">Uncharacterized protein</fullName>
    </submittedName>
</protein>